<keyword evidence="6" id="KW-0808">Transferase</keyword>
<keyword evidence="3 4" id="KW-0663">Pyridoxal phosphate</keyword>
<comment type="caution">
    <text evidence="6">The sequence shown here is derived from an EMBL/GenBank/DDBJ whole genome shotgun (WGS) entry which is preliminary data.</text>
</comment>
<dbReference type="PIRSF" id="PIRSF001434">
    <property type="entry name" value="CGS"/>
    <property type="match status" value="1"/>
</dbReference>
<name>A0ABV0K3P0_9CYAN</name>
<dbReference type="RefSeq" id="WP_190702076.1">
    <property type="nucleotide sequence ID" value="NZ_JAMPKX010000003.1"/>
</dbReference>
<keyword evidence="6" id="KW-0032">Aminotransferase</keyword>
<feature type="region of interest" description="Disordered" evidence="5">
    <location>
        <begin position="1"/>
        <end position="23"/>
    </location>
</feature>
<protein>
    <submittedName>
        <fullName evidence="6">Aminotransferase class V-fold PLP-dependent enzyme</fullName>
    </submittedName>
</protein>
<evidence type="ECO:0000313" key="7">
    <source>
        <dbReference type="Proteomes" id="UP001482513"/>
    </source>
</evidence>
<dbReference type="SUPFAM" id="SSF53383">
    <property type="entry name" value="PLP-dependent transferases"/>
    <property type="match status" value="1"/>
</dbReference>
<dbReference type="EMBL" id="JAMPKX010000003">
    <property type="protein sequence ID" value="MEP0947394.1"/>
    <property type="molecule type" value="Genomic_DNA"/>
</dbReference>
<accession>A0ABV0K3P0</accession>
<dbReference type="InterPro" id="IPR015424">
    <property type="entry name" value="PyrdxlP-dep_Trfase"/>
</dbReference>
<dbReference type="CDD" id="cd00614">
    <property type="entry name" value="CGS_like"/>
    <property type="match status" value="1"/>
</dbReference>
<evidence type="ECO:0000256" key="2">
    <source>
        <dbReference type="ARBA" id="ARBA00009077"/>
    </source>
</evidence>
<dbReference type="InterPro" id="IPR015421">
    <property type="entry name" value="PyrdxlP-dep_Trfase_major"/>
</dbReference>
<dbReference type="InterPro" id="IPR015422">
    <property type="entry name" value="PyrdxlP-dep_Trfase_small"/>
</dbReference>
<evidence type="ECO:0000313" key="6">
    <source>
        <dbReference type="EMBL" id="MEP0947394.1"/>
    </source>
</evidence>
<gene>
    <name evidence="6" type="ORF">NC992_10965</name>
</gene>
<proteinExistence type="inferred from homology"/>
<dbReference type="InterPro" id="IPR054542">
    <property type="entry name" value="Cys_met_metab_PP"/>
</dbReference>
<dbReference type="Proteomes" id="UP001482513">
    <property type="component" value="Unassembled WGS sequence"/>
</dbReference>
<evidence type="ECO:0000256" key="4">
    <source>
        <dbReference type="RuleBase" id="RU362118"/>
    </source>
</evidence>
<dbReference type="GO" id="GO:0016829">
    <property type="term" value="F:lyase activity"/>
    <property type="evidence" value="ECO:0007669"/>
    <property type="project" value="UniProtKB-KW"/>
</dbReference>
<comment type="similarity">
    <text evidence="2 4">Belongs to the trans-sulfuration enzymes family.</text>
</comment>
<dbReference type="Gene3D" id="3.40.640.10">
    <property type="entry name" value="Type I PLP-dependent aspartate aminotransferase-like (Major domain)"/>
    <property type="match status" value="1"/>
</dbReference>
<dbReference type="PANTHER" id="PTHR11808:SF15">
    <property type="entry name" value="CYSTATHIONINE GAMMA-LYASE"/>
    <property type="match status" value="1"/>
</dbReference>
<organism evidence="6 7">
    <name type="scientific">Leptolyngbya subtilissima DQ-A4</name>
    <dbReference type="NCBI Taxonomy" id="2933933"/>
    <lineage>
        <taxon>Bacteria</taxon>
        <taxon>Bacillati</taxon>
        <taxon>Cyanobacteriota</taxon>
        <taxon>Cyanophyceae</taxon>
        <taxon>Leptolyngbyales</taxon>
        <taxon>Leptolyngbyaceae</taxon>
        <taxon>Leptolyngbya group</taxon>
        <taxon>Leptolyngbya</taxon>
    </lineage>
</organism>
<keyword evidence="7" id="KW-1185">Reference proteome</keyword>
<dbReference type="GO" id="GO:0008483">
    <property type="term" value="F:transaminase activity"/>
    <property type="evidence" value="ECO:0007669"/>
    <property type="project" value="UniProtKB-KW"/>
</dbReference>
<reference evidence="6 7" key="1">
    <citation type="submission" date="2022-04" db="EMBL/GenBank/DDBJ databases">
        <title>Positive selection, recombination, and allopatry shape intraspecific diversity of widespread and dominant cyanobacteria.</title>
        <authorList>
            <person name="Wei J."/>
            <person name="Shu W."/>
            <person name="Hu C."/>
        </authorList>
    </citation>
    <scope>NUCLEOTIDE SEQUENCE [LARGE SCALE GENOMIC DNA]</scope>
    <source>
        <strain evidence="6 7">DQ-A4</strain>
    </source>
</reference>
<evidence type="ECO:0000256" key="3">
    <source>
        <dbReference type="ARBA" id="ARBA00022898"/>
    </source>
</evidence>
<keyword evidence="6" id="KW-0456">Lyase</keyword>
<dbReference type="PROSITE" id="PS00868">
    <property type="entry name" value="CYS_MET_METAB_PP"/>
    <property type="match status" value="1"/>
</dbReference>
<evidence type="ECO:0000256" key="1">
    <source>
        <dbReference type="ARBA" id="ARBA00001933"/>
    </source>
</evidence>
<sequence>MSPDATPFSSETQAIHSGRNIDPATGALTAPIHLSTTFERDGDGSYPKGYVYGRSGNPNRDALETALTTLEKGSETATFASGSTATFSLLQALGPADHVIAPQSVYFGVQQMLSHIFAPWGLRYTLVDTTDLAAVAEALRPNTRLVLIETPSNPQLAVTDIQAIADLAHQADAYLACDNTIASPVLQTPLTLGADFVIHATTKYLAGHGDVIGGAVVTRESNPLFAQLRLVQTIGGVVPSPFDCWLTLRGLQTLPLRVRAQSQAAQSMATWLSQHPAIEQVLYPGLPEHPGHEVAQKQMQGYGGLLSFLVKGDQDRAMEVAAKTNLIARATSFGSPHSAIEHRASIEQGTQTAPNLLRLSVGLEHVDDLIADLEQALSR</sequence>
<evidence type="ECO:0000256" key="5">
    <source>
        <dbReference type="SAM" id="MobiDB-lite"/>
    </source>
</evidence>
<dbReference type="Pfam" id="PF01053">
    <property type="entry name" value="Cys_Met_Meta_PP"/>
    <property type="match status" value="1"/>
</dbReference>
<comment type="cofactor">
    <cofactor evidence="1 4">
        <name>pyridoxal 5'-phosphate</name>
        <dbReference type="ChEBI" id="CHEBI:597326"/>
    </cofactor>
</comment>
<dbReference type="Gene3D" id="3.90.1150.10">
    <property type="entry name" value="Aspartate Aminotransferase, domain 1"/>
    <property type="match status" value="1"/>
</dbReference>
<dbReference type="PANTHER" id="PTHR11808">
    <property type="entry name" value="TRANS-SULFURATION ENZYME FAMILY MEMBER"/>
    <property type="match status" value="1"/>
</dbReference>
<dbReference type="InterPro" id="IPR000277">
    <property type="entry name" value="Cys/Met-Metab_PyrdxlP-dep_enz"/>
</dbReference>